<organism evidence="3 4">
    <name type="scientific">Dyadobacter luteus</name>
    <dbReference type="NCBI Taxonomy" id="2259619"/>
    <lineage>
        <taxon>Bacteria</taxon>
        <taxon>Pseudomonadati</taxon>
        <taxon>Bacteroidota</taxon>
        <taxon>Cytophagia</taxon>
        <taxon>Cytophagales</taxon>
        <taxon>Spirosomataceae</taxon>
        <taxon>Dyadobacter</taxon>
    </lineage>
</organism>
<dbReference type="Proteomes" id="UP000256373">
    <property type="component" value="Unassembled WGS sequence"/>
</dbReference>
<dbReference type="InterPro" id="IPR027843">
    <property type="entry name" value="DUF4440"/>
</dbReference>
<feature type="signal peptide" evidence="1">
    <location>
        <begin position="1"/>
        <end position="22"/>
    </location>
</feature>
<reference evidence="3 4" key="1">
    <citation type="submission" date="2018-07" db="EMBL/GenBank/DDBJ databases">
        <title>Dyadobacter roseus sp. nov., isolated from rose rhizosphere soil.</title>
        <authorList>
            <person name="Chen L."/>
        </authorList>
    </citation>
    <scope>NUCLEOTIDE SEQUENCE [LARGE SCALE GENOMIC DNA]</scope>
    <source>
        <strain evidence="3 4">RS19</strain>
    </source>
</reference>
<proteinExistence type="predicted"/>
<keyword evidence="4" id="KW-1185">Reference proteome</keyword>
<evidence type="ECO:0000259" key="2">
    <source>
        <dbReference type="Pfam" id="PF14534"/>
    </source>
</evidence>
<feature type="domain" description="DUF4440" evidence="2">
    <location>
        <begin position="37"/>
        <end position="136"/>
    </location>
</feature>
<comment type="caution">
    <text evidence="3">The sequence shown here is derived from an EMBL/GenBank/DDBJ whole genome shotgun (WGS) entry which is preliminary data.</text>
</comment>
<dbReference type="RefSeq" id="WP_115833549.1">
    <property type="nucleotide sequence ID" value="NZ_QNUL01000029.1"/>
</dbReference>
<dbReference type="InterPro" id="IPR032710">
    <property type="entry name" value="NTF2-like_dom_sf"/>
</dbReference>
<evidence type="ECO:0000313" key="4">
    <source>
        <dbReference type="Proteomes" id="UP000256373"/>
    </source>
</evidence>
<sequence>MKMLRKLILLIVLSGCTLVARSQSVQPMDANDCALILFKALQDKDSGTLQTIMSPDFSVTNFDGQPLERNFLIRALEEGVLKIESGMLSGMRTRNYGDVGLVQGNWSARGQIQNISFNNDLAYMLVAVKAGGSWKVTALQFTPLR</sequence>
<gene>
    <name evidence="3" type="ORF">DSL64_24300</name>
</gene>
<keyword evidence="1" id="KW-0732">Signal</keyword>
<evidence type="ECO:0000256" key="1">
    <source>
        <dbReference type="SAM" id="SignalP"/>
    </source>
</evidence>
<dbReference type="SUPFAM" id="SSF54427">
    <property type="entry name" value="NTF2-like"/>
    <property type="match status" value="1"/>
</dbReference>
<feature type="chain" id="PRO_5017630390" evidence="1">
    <location>
        <begin position="23"/>
        <end position="145"/>
    </location>
</feature>
<accession>A0A3D8Y5X6</accession>
<dbReference type="Gene3D" id="3.10.450.50">
    <property type="match status" value="1"/>
</dbReference>
<dbReference type="EMBL" id="QNUL01000029">
    <property type="protein sequence ID" value="REA57283.1"/>
    <property type="molecule type" value="Genomic_DNA"/>
</dbReference>
<dbReference type="Pfam" id="PF14534">
    <property type="entry name" value="DUF4440"/>
    <property type="match status" value="1"/>
</dbReference>
<name>A0A3D8Y5X6_9BACT</name>
<dbReference type="AlphaFoldDB" id="A0A3D8Y5X6"/>
<evidence type="ECO:0000313" key="3">
    <source>
        <dbReference type="EMBL" id="REA57283.1"/>
    </source>
</evidence>
<protein>
    <submittedName>
        <fullName evidence="3">Nuclear transport factor 2 family protein</fullName>
    </submittedName>
</protein>
<dbReference type="OrthoDB" id="956964at2"/>